<protein>
    <submittedName>
        <fullName evidence="1">Uncharacterized protein</fullName>
    </submittedName>
</protein>
<evidence type="ECO:0000313" key="1">
    <source>
        <dbReference type="EMBL" id="MCI4395857.1"/>
    </source>
</evidence>
<evidence type="ECO:0000313" key="2">
    <source>
        <dbReference type="Proteomes" id="UP000829447"/>
    </source>
</evidence>
<dbReference type="EMBL" id="CM040483">
    <property type="protein sequence ID" value="MCI4395857.1"/>
    <property type="molecule type" value="Genomic_DNA"/>
</dbReference>
<organism evidence="1 2">
    <name type="scientific">Pangasianodon gigas</name>
    <name type="common">Mekong giant catfish</name>
    <name type="synonym">Pangasius gigas</name>
    <dbReference type="NCBI Taxonomy" id="30993"/>
    <lineage>
        <taxon>Eukaryota</taxon>
        <taxon>Metazoa</taxon>
        <taxon>Chordata</taxon>
        <taxon>Craniata</taxon>
        <taxon>Vertebrata</taxon>
        <taxon>Euteleostomi</taxon>
        <taxon>Actinopterygii</taxon>
        <taxon>Neopterygii</taxon>
        <taxon>Teleostei</taxon>
        <taxon>Ostariophysi</taxon>
        <taxon>Siluriformes</taxon>
        <taxon>Pangasiidae</taxon>
        <taxon>Pangasianodon</taxon>
    </lineage>
</organism>
<dbReference type="Proteomes" id="UP000829447">
    <property type="component" value="Linkage Group LG30"/>
</dbReference>
<keyword evidence="2" id="KW-1185">Reference proteome</keyword>
<name>A0ACC5XXE1_PANGG</name>
<accession>A0ACC5XXE1</accession>
<comment type="caution">
    <text evidence="1">The sequence shown here is derived from an EMBL/GenBank/DDBJ whole genome shotgun (WGS) entry which is preliminary data.</text>
</comment>
<reference evidence="1 2" key="1">
    <citation type="journal article" date="2022" name="bioRxiv">
        <title>An ancient truncated duplication of the anti-Mullerian hormone receptor type 2 gene is a potential conserved master sex determinant in the Pangasiidae catfish family.</title>
        <authorList>
            <person name="Wen M."/>
            <person name="Pan Q."/>
            <person name="Jouanno E."/>
            <person name="Montfort J."/>
            <person name="Zahm M."/>
            <person name="Cabau C."/>
            <person name="Klopp C."/>
            <person name="Iampietro C."/>
            <person name="Roques C."/>
            <person name="Bouchez O."/>
            <person name="Castinel A."/>
            <person name="Donnadieu C."/>
            <person name="Parrinello H."/>
            <person name="Poncet C."/>
            <person name="Belmonte E."/>
            <person name="Gautier V."/>
            <person name="Avarre J.-C."/>
            <person name="Dugue R."/>
            <person name="Gustiano R."/>
            <person name="Ha T.T.T."/>
            <person name="Campet M."/>
            <person name="Sriphairoj K."/>
            <person name="Ribolli J."/>
            <person name="de Almeida F.L."/>
            <person name="Desvignes T."/>
            <person name="Postlethwait J.H."/>
            <person name="Bucao C.F."/>
            <person name="Robinson-Rechavi M."/>
            <person name="Bobe J."/>
            <person name="Herpin A."/>
            <person name="Guiguen Y."/>
        </authorList>
    </citation>
    <scope>NUCLEOTIDE SEQUENCE [LARGE SCALE GENOMIC DNA]</scope>
    <source>
        <strain evidence="1">YG-Dec2019</strain>
    </source>
</reference>
<gene>
    <name evidence="1" type="ORF">PGIGA_G00196890</name>
</gene>
<proteinExistence type="predicted"/>
<sequence>MTALSSHFKLFILFICIWFSRASLHRRFSDFKRCADDECSMLLCRGKASQDFTGPDCRFLSFKKGETIYVYYKLSGQRSDVWAGSVGNSFGYFPKDFLNINHIYTEKEIEVSAEETDFVCFDTGLDKFENYDIDVLLRNSLVKEVDEPSDKTEEGALSEDAVKDGETEETSRDIVNSDSLLTGSEDEHTVDTEDDDDLQDSETAQLPLETTAAYEEDKDSYVVSDTGEGIKKRADGVSDLEQAIDNDMPDEPSPNDAGVLEKSDRTTQVEAFSELKTTLGTTFDAVTSDDENTRKVTPYDDEDQNNDLVEQPSEAEEEHVKEPSLLTFEEKPHYFEDKVPEATKSEDKQVPFQKEEVALSEDAVEDGETEETHKSSDHRDIVNSDSLHTESKAEHTVDTEDDDDLRDSETAQLPLETTASYEKEKDSYVVKKRADGVSDLEQAMDEDMPDEPSPNDAGVLEKSDRTTQVEAYSELKTTLGTTFDAVTSDDENTRKVTPYDDEDQNNDLIEQPSEAEEEHVKEPSLLTFEEKPRYFEDKVPEATKSEDKDVPLQPPASVEATKDDSMWSTLGDTVFKIVSGGERTDLPEDDGDDDDDDDEEDDTHAKTTEKDSDELQTILVHDSETSEVADEMKPSINDSVMDSLNDNKYAEVQEQNADVLKHDKELEEIKGKSLHLDETLIDAVESEYDPPASPLEDVKLVLDKPNESFAEKNILKPNPSEIESHKSEALFKEGAHSVPELEKQTDEQIDRVKNEIINLFEETLKTEKSEPDPDEEEEDVEELLEDENAVLSTKSELTGKAEEILEDENAVLSTKSELTGKAEEILEDENTLLSTKSELTDKAEEILEDENAVLSTKSELTDKAEELEESIENTNLESQLEKNELVTPKQPHDDSPEQANKNTSEQINHDGKTGRETLLDISVSSPDNENVRRSVDSNGADEIRKDSALSEEPKYSDNVLRLTLLRDHFKDDEIERILRHLTIKDLYKIEAMFTELDRQLNSARQSHSHNSEALEHALESIVEVSENAILDEIDRMLDAQEQRALDLGQQIDQVMIDEEAAVLDDFQEFAFYLHQKYSTSVPLVQESQSRFEAAENVSEEVENPVETIPLTEAAEAPEVPQEASELFSVNGQDGEAHGQDVGRGEDGGHFNKNEDIQAAFQDTAEIQRGPQAILENPLDILGFEIDPSSDSLDSSRASDFSDNNANYDQASTSASAQAWDFLLLASEFLGVEMESGVSHTAVSGVLDLWTSVSVVLVSGFQELMAALPEEWQPGPTFHGLPWKPVVATAVVGVLTVLVFMWRTVLAVKNRMYLLTEKQLAERIQQLVSEKSDVLHKVTELNNAIKQYEEKLNNSKESRCSLQKEFNELKTHYQDLNNQKEKLSVNFAHLCEKIANTQEENKTLNEKISTMHQGIKKYQKTLKVYDEERSKVQVLVDEAKLREDALKAQVLSFEKDNCALKEQKKSLLQDAKDWQEKHEKLSEEIKVYHKKHTELENALVHKENEIDVLSGCIAELKSLESCNDAELENDKTGDPLKLHIKQMMDVSRIKATLSVIEDERNRWFENFMAEQKARQELEEKFQKVIHDQTNLKNEKTHLENQYKNLQQRLEITTELYHQKENILHQKLTQEELERHEKETKLSEVDGRALQAEEELNRLRQKVKDMQEELQQNERSLKAEIAVQEKKAHENWLKARASERALIEERRECANLRQKIVECSDKMSDLEHTLYKSGPPDRHMPPLQRAGDSYGPSPVSGGAPSPPLMIEDPGRPPSGPVGRRSEPFGPRMLLDGHGRSADLGHPLPFRPELPVPRTSSPCTQDGSISKSQRQGSFLPSPIRDSPVPASNALPKVYGPQPMGGPLPPVMRPPNGHSPMIPPGPPFGPDTCYRPPHMDSYRPPFPLRPYGPIPPPFVHGPPLRDFPSMGPHPPPHGIHDFPPNFAGPQDLPFPPRPFPSGPLPPPGAMVPPAAGAHGPAPPTPLQPRDGPEMPHATDVPPEQRVAQDAPTPAVTES</sequence>